<comment type="similarity">
    <text evidence="1">Belongs to the SNF2/RAD54 helicase family.</text>
</comment>
<feature type="region of interest" description="Disordered" evidence="6">
    <location>
        <begin position="1075"/>
        <end position="1101"/>
    </location>
</feature>
<dbReference type="PROSITE" id="PS51194">
    <property type="entry name" value="HELICASE_CTER"/>
    <property type="match status" value="1"/>
</dbReference>
<feature type="compositionally biased region" description="Basic and acidic residues" evidence="6">
    <location>
        <begin position="1082"/>
        <end position="1101"/>
    </location>
</feature>
<keyword evidence="3" id="KW-0378">Hydrolase</keyword>
<dbReference type="InterPro" id="IPR014001">
    <property type="entry name" value="Helicase_ATP-bd"/>
</dbReference>
<feature type="region of interest" description="Disordered" evidence="6">
    <location>
        <begin position="697"/>
        <end position="729"/>
    </location>
</feature>
<dbReference type="PANTHER" id="PTHR45626">
    <property type="entry name" value="TRANSCRIPTION TERMINATION FACTOR 2-RELATED"/>
    <property type="match status" value="1"/>
</dbReference>
<dbReference type="EMBL" id="ML979133">
    <property type="protein sequence ID" value="KAF1919601.1"/>
    <property type="molecule type" value="Genomic_DNA"/>
</dbReference>
<accession>A0A6A5QUX2</accession>
<evidence type="ECO:0000256" key="1">
    <source>
        <dbReference type="ARBA" id="ARBA00007025"/>
    </source>
</evidence>
<dbReference type="CDD" id="cd16449">
    <property type="entry name" value="RING-HC"/>
    <property type="match status" value="1"/>
</dbReference>
<keyword evidence="2" id="KW-0547">Nucleotide-binding</keyword>
<evidence type="ECO:0000313" key="10">
    <source>
        <dbReference type="Proteomes" id="UP000800096"/>
    </source>
</evidence>
<evidence type="ECO:0000313" key="9">
    <source>
        <dbReference type="EMBL" id="KAF1919601.1"/>
    </source>
</evidence>
<keyword evidence="4" id="KW-0347">Helicase</keyword>
<dbReference type="GO" id="GO:0004386">
    <property type="term" value="F:helicase activity"/>
    <property type="evidence" value="ECO:0007669"/>
    <property type="project" value="UniProtKB-KW"/>
</dbReference>
<dbReference type="Pfam" id="PF00271">
    <property type="entry name" value="Helicase_C"/>
    <property type="match status" value="1"/>
</dbReference>
<dbReference type="InterPro" id="IPR049730">
    <property type="entry name" value="SNF2/RAD54-like_C"/>
</dbReference>
<dbReference type="GO" id="GO:0006281">
    <property type="term" value="P:DNA repair"/>
    <property type="evidence" value="ECO:0007669"/>
    <property type="project" value="TreeGrafter"/>
</dbReference>
<feature type="domain" description="Helicase ATP-binding" evidence="7">
    <location>
        <begin position="342"/>
        <end position="535"/>
    </location>
</feature>
<dbReference type="InterPro" id="IPR027417">
    <property type="entry name" value="P-loop_NTPase"/>
</dbReference>
<dbReference type="Proteomes" id="UP000800096">
    <property type="component" value="Unassembled WGS sequence"/>
</dbReference>
<evidence type="ECO:0000256" key="5">
    <source>
        <dbReference type="ARBA" id="ARBA00022840"/>
    </source>
</evidence>
<name>A0A6A5QUX2_AMPQU</name>
<dbReference type="InterPro" id="IPR001650">
    <property type="entry name" value="Helicase_C-like"/>
</dbReference>
<feature type="region of interest" description="Disordered" evidence="6">
    <location>
        <begin position="123"/>
        <end position="237"/>
    </location>
</feature>
<evidence type="ECO:0000256" key="3">
    <source>
        <dbReference type="ARBA" id="ARBA00022801"/>
    </source>
</evidence>
<keyword evidence="10" id="KW-1185">Reference proteome</keyword>
<dbReference type="SUPFAM" id="SSF52540">
    <property type="entry name" value="P-loop containing nucleoside triphosphate hydrolases"/>
    <property type="match status" value="2"/>
</dbReference>
<dbReference type="Pfam" id="PF00176">
    <property type="entry name" value="SNF2-rel_dom"/>
    <property type="match status" value="1"/>
</dbReference>
<proteinExistence type="inferred from homology"/>
<reference evidence="9" key="1">
    <citation type="journal article" date="2020" name="Stud. Mycol.">
        <title>101 Dothideomycetes genomes: a test case for predicting lifestyles and emergence of pathogens.</title>
        <authorList>
            <person name="Haridas S."/>
            <person name="Albert R."/>
            <person name="Binder M."/>
            <person name="Bloem J."/>
            <person name="Labutti K."/>
            <person name="Salamov A."/>
            <person name="Andreopoulos B."/>
            <person name="Baker S."/>
            <person name="Barry K."/>
            <person name="Bills G."/>
            <person name="Bluhm B."/>
            <person name="Cannon C."/>
            <person name="Castanera R."/>
            <person name="Culley D."/>
            <person name="Daum C."/>
            <person name="Ezra D."/>
            <person name="Gonzalez J."/>
            <person name="Henrissat B."/>
            <person name="Kuo A."/>
            <person name="Liang C."/>
            <person name="Lipzen A."/>
            <person name="Lutzoni F."/>
            <person name="Magnuson J."/>
            <person name="Mondo S."/>
            <person name="Nolan M."/>
            <person name="Ohm R."/>
            <person name="Pangilinan J."/>
            <person name="Park H.-J."/>
            <person name="Ramirez L."/>
            <person name="Alfaro M."/>
            <person name="Sun H."/>
            <person name="Tritt A."/>
            <person name="Yoshinaga Y."/>
            <person name="Zwiers L.-H."/>
            <person name="Turgeon B."/>
            <person name="Goodwin S."/>
            <person name="Spatafora J."/>
            <person name="Crous P."/>
            <person name="Grigoriev I."/>
        </authorList>
    </citation>
    <scope>NUCLEOTIDE SEQUENCE</scope>
    <source>
        <strain evidence="9">HMLAC05119</strain>
    </source>
</reference>
<dbReference type="Gene3D" id="3.40.50.10810">
    <property type="entry name" value="Tandem AAA-ATPase domain"/>
    <property type="match status" value="1"/>
</dbReference>
<dbReference type="InterPro" id="IPR038718">
    <property type="entry name" value="SNF2-like_sf"/>
</dbReference>
<dbReference type="Gene3D" id="3.40.50.300">
    <property type="entry name" value="P-loop containing nucleotide triphosphate hydrolases"/>
    <property type="match status" value="1"/>
</dbReference>
<dbReference type="InterPro" id="IPR013083">
    <property type="entry name" value="Znf_RING/FYVE/PHD"/>
</dbReference>
<feature type="compositionally biased region" description="Basic and acidic residues" evidence="6">
    <location>
        <begin position="1"/>
        <end position="10"/>
    </location>
</feature>
<dbReference type="OrthoDB" id="448448at2759"/>
<evidence type="ECO:0000256" key="2">
    <source>
        <dbReference type="ARBA" id="ARBA00022741"/>
    </source>
</evidence>
<keyword evidence="5" id="KW-0067">ATP-binding</keyword>
<dbReference type="GO" id="GO:0008094">
    <property type="term" value="F:ATP-dependent activity, acting on DNA"/>
    <property type="evidence" value="ECO:0007669"/>
    <property type="project" value="TreeGrafter"/>
</dbReference>
<dbReference type="Gene3D" id="3.30.40.10">
    <property type="entry name" value="Zinc/RING finger domain, C3HC4 (zinc finger)"/>
    <property type="match status" value="1"/>
</dbReference>
<feature type="compositionally biased region" description="Basic and acidic residues" evidence="6">
    <location>
        <begin position="713"/>
        <end position="722"/>
    </location>
</feature>
<dbReference type="SMART" id="SM00490">
    <property type="entry name" value="HELICc"/>
    <property type="match status" value="1"/>
</dbReference>
<evidence type="ECO:0000256" key="4">
    <source>
        <dbReference type="ARBA" id="ARBA00022806"/>
    </source>
</evidence>
<feature type="region of interest" description="Disordered" evidence="6">
    <location>
        <begin position="1"/>
        <end position="55"/>
    </location>
</feature>
<sequence>MQKAIADKRAAAQKRATKYQYGADPDNEAYLDAVTSRHTSAASTPAASTPAPVIDEDERFAQRAEAEFLKKKRHYEEMKRQNNGRLPFRHEVEWMKIDGAEKVRQKKLELDRALAIEGDEDLFPSAYRTHQNETEEGSDHTAGQDTTTLSRKRSRLAMPRKEPKPLSMQAAELHSMHVALEADKDRPKKKKKRAEAEEGSAATRKASKAKSIRVSKSNGAANKVVQGGKQPRKRKRQVEDAVRQVSSFFESNVFEQQASADAPDQPTFNNNVKAGALKELIASIPLADKIGREDINIILAATKEFDGRGAVKADKGLWRVKGMSTSLKPYQVLGTAFMRRRERDIHRPSGGLMADQMGLGKTLQMLANIVNGRPPKHDAGPRTTLLVASPALIEQWRNEIEAHTNCNLTMMRYCSGSRIDSNQTEKTLGNHDIVLTTYGEVMKSYPKNEPPIECQTVEEKMAWWKGQYETKRGALHRMMFLRIVLDEAQAIKNHSGRTSIACRALMAQHKWALSGTPILNSLTELYPYFKFLDVPHTGSFKIFKSNYCDTGNAENTERLMVRLSQFMIRRTHADKMFGAPILKLPQADQSTYWCEFNSVERCIYEIVEKRFVDRMNKLQRSDELEKSYGNALVMLLRLRQLTAHVLMLQFVMRDLLEYEDIEKIKEIVKDQAADSNSRRGRTILAVRKQLIDVEKEQKKKSAADAAAGRNLGRHLDLDNEETRDNEEDNLDDMDEFDLTRDAEGMVSASQRSGEGIQSGRQFGKDYNFKPFLNALSSGESWQKAKERAHCSWCGNRPNEPYITSCGHLICKEPCLEQSDLEAAEKEEQYSACKACGSIPRFIHPCDVDEDETAGVVAQGTRSKAKQRDTERKRLDREDISANWLASLGDEVLPSAKTIAVKAQILNWRKENAGVKVIIYTQFLAMIRILARVCQNEGWQTEQYHGKMSFKARDKALGNFADDAEVSILLASLRCGGLGLNLTMASKVIMIDPWWNTASEQQAFCRVFRIGQKEQTYMSRMCVQNTVDERLIRMQDRKQEEIDGVMEDKDKYLKRMDMRELMRLFGNLREDKEGRPYILVDNPDPRGGFRADEDHEGFADDE</sequence>
<feature type="compositionally biased region" description="Basic and acidic residues" evidence="6">
    <location>
        <begin position="130"/>
        <end position="139"/>
    </location>
</feature>
<dbReference type="PANTHER" id="PTHR45626:SF17">
    <property type="entry name" value="HELICASE-LIKE TRANSCRIPTION FACTOR"/>
    <property type="match status" value="1"/>
</dbReference>
<dbReference type="CDD" id="cd18008">
    <property type="entry name" value="DEXDc_SHPRH-like"/>
    <property type="match status" value="1"/>
</dbReference>
<feature type="compositionally biased region" description="Low complexity" evidence="6">
    <location>
        <begin position="39"/>
        <end position="52"/>
    </location>
</feature>
<evidence type="ECO:0000259" key="8">
    <source>
        <dbReference type="PROSITE" id="PS51194"/>
    </source>
</evidence>
<dbReference type="GO" id="GO:0005524">
    <property type="term" value="F:ATP binding"/>
    <property type="evidence" value="ECO:0007669"/>
    <property type="project" value="UniProtKB-KW"/>
</dbReference>
<feature type="domain" description="Helicase C-terminal" evidence="8">
    <location>
        <begin position="899"/>
        <end position="1052"/>
    </location>
</feature>
<dbReference type="GO" id="GO:0005634">
    <property type="term" value="C:nucleus"/>
    <property type="evidence" value="ECO:0007669"/>
    <property type="project" value="TreeGrafter"/>
</dbReference>
<evidence type="ECO:0000259" key="7">
    <source>
        <dbReference type="PROSITE" id="PS51192"/>
    </source>
</evidence>
<dbReference type="AlphaFoldDB" id="A0A6A5QUX2"/>
<dbReference type="SMART" id="SM00487">
    <property type="entry name" value="DEXDc"/>
    <property type="match status" value="1"/>
</dbReference>
<protein>
    <submittedName>
        <fullName evidence="9">SNF2 family N-terminal domain-containing protein</fullName>
    </submittedName>
</protein>
<dbReference type="CDD" id="cd18793">
    <property type="entry name" value="SF2_C_SNF"/>
    <property type="match status" value="1"/>
</dbReference>
<dbReference type="InterPro" id="IPR050628">
    <property type="entry name" value="SNF2_RAD54_helicase_TF"/>
</dbReference>
<evidence type="ECO:0000256" key="6">
    <source>
        <dbReference type="SAM" id="MobiDB-lite"/>
    </source>
</evidence>
<dbReference type="PROSITE" id="PS51192">
    <property type="entry name" value="HELICASE_ATP_BIND_1"/>
    <property type="match status" value="1"/>
</dbReference>
<organism evidence="9 10">
    <name type="scientific">Ampelomyces quisqualis</name>
    <name type="common">Powdery mildew agent</name>
    <dbReference type="NCBI Taxonomy" id="50730"/>
    <lineage>
        <taxon>Eukaryota</taxon>
        <taxon>Fungi</taxon>
        <taxon>Dikarya</taxon>
        <taxon>Ascomycota</taxon>
        <taxon>Pezizomycotina</taxon>
        <taxon>Dothideomycetes</taxon>
        <taxon>Pleosporomycetidae</taxon>
        <taxon>Pleosporales</taxon>
        <taxon>Pleosporineae</taxon>
        <taxon>Phaeosphaeriaceae</taxon>
        <taxon>Ampelomyces</taxon>
    </lineage>
</organism>
<gene>
    <name evidence="9" type="ORF">BDU57DRAFT_443458</name>
</gene>
<dbReference type="GO" id="GO:0016787">
    <property type="term" value="F:hydrolase activity"/>
    <property type="evidence" value="ECO:0007669"/>
    <property type="project" value="UniProtKB-KW"/>
</dbReference>
<dbReference type="InterPro" id="IPR000330">
    <property type="entry name" value="SNF2_N"/>
</dbReference>